<dbReference type="Proteomes" id="UP000193200">
    <property type="component" value="Unassembled WGS sequence"/>
</dbReference>
<keyword evidence="3" id="KW-1185">Reference proteome</keyword>
<name>A0A1Y5U2C7_9PROT</name>
<dbReference type="CDD" id="cd13651">
    <property type="entry name" value="PBP2_ThiY"/>
    <property type="match status" value="1"/>
</dbReference>
<dbReference type="SUPFAM" id="SSF53850">
    <property type="entry name" value="Periplasmic binding protein-like II"/>
    <property type="match status" value="1"/>
</dbReference>
<dbReference type="AlphaFoldDB" id="A0A1Y5U2C7"/>
<dbReference type="InterPro" id="IPR015168">
    <property type="entry name" value="SsuA/THI5"/>
</dbReference>
<dbReference type="PANTHER" id="PTHR31528:SF3">
    <property type="entry name" value="THIAMINE BIOSYNTHESIS PROTEIN HI_0357-RELATED"/>
    <property type="match status" value="1"/>
</dbReference>
<dbReference type="GO" id="GO:0009228">
    <property type="term" value="P:thiamine biosynthetic process"/>
    <property type="evidence" value="ECO:0007669"/>
    <property type="project" value="InterPro"/>
</dbReference>
<dbReference type="Pfam" id="PF09084">
    <property type="entry name" value="NMT1"/>
    <property type="match status" value="1"/>
</dbReference>
<dbReference type="InParanoid" id="A0A1Y5U2C7"/>
<dbReference type="InterPro" id="IPR027939">
    <property type="entry name" value="NMT1/THI5"/>
</dbReference>
<dbReference type="Gene3D" id="3.40.190.10">
    <property type="entry name" value="Periplasmic binding protein-like II"/>
    <property type="match status" value="2"/>
</dbReference>
<proteinExistence type="predicted"/>
<sequence>MYPPATSLHRRKREDNSFMSLYLRRLFRRPSFVAVLLALALIAAPLTAAQAADRLSVMLDWFVNPDHAPLIVGKEKGFFAAQGLDVTFIEPADPNDPPKLVAAGQADLAVSYQPQLHIQVAQGLPLRRIGTLVATPLNALVVLADGPITTIADLQGRRVGYSVGGFEDALLQAMLVKHGLELSDIELVNVNFSLSPALIAGQVDAVIGAFRNFELNQMDIVGRPGRAFFVEEEGVPAYDELILVANAARLEDPRLSRFLRGLEEAVQYLVNHPDDSWKAFIAAYPDRDDELNRRAWADTLPRFALRPAALDRRRYDRFAAFLVEQGLIESALPVNAYAVELP</sequence>
<evidence type="ECO:0000313" key="3">
    <source>
        <dbReference type="Proteomes" id="UP000193200"/>
    </source>
</evidence>
<dbReference type="PANTHER" id="PTHR31528">
    <property type="entry name" value="4-AMINO-5-HYDROXYMETHYL-2-METHYLPYRIMIDINE PHOSPHATE SYNTHASE THI11-RELATED"/>
    <property type="match status" value="1"/>
</dbReference>
<accession>A0A1Y5U2C7</accession>
<gene>
    <name evidence="2" type="ORF">OCH7691_04247</name>
</gene>
<protein>
    <submittedName>
        <fullName evidence="2">Putative thiamine biosynthesis protein</fullName>
    </submittedName>
</protein>
<reference evidence="2 3" key="1">
    <citation type="submission" date="2017-03" db="EMBL/GenBank/DDBJ databases">
        <authorList>
            <person name="Afonso C.L."/>
            <person name="Miller P.J."/>
            <person name="Scott M.A."/>
            <person name="Spackman E."/>
            <person name="Goraichik I."/>
            <person name="Dimitrov K.M."/>
            <person name="Suarez D.L."/>
            <person name="Swayne D.E."/>
        </authorList>
    </citation>
    <scope>NUCLEOTIDE SEQUENCE [LARGE SCALE GENOMIC DNA]</scope>
    <source>
        <strain evidence="2 3">CECT 7691</strain>
    </source>
</reference>
<organism evidence="2 3">
    <name type="scientific">Oceanibacterium hippocampi</name>
    <dbReference type="NCBI Taxonomy" id="745714"/>
    <lineage>
        <taxon>Bacteria</taxon>
        <taxon>Pseudomonadati</taxon>
        <taxon>Pseudomonadota</taxon>
        <taxon>Alphaproteobacteria</taxon>
        <taxon>Sneathiellales</taxon>
        <taxon>Sneathiellaceae</taxon>
        <taxon>Oceanibacterium</taxon>
    </lineage>
</organism>
<evidence type="ECO:0000313" key="2">
    <source>
        <dbReference type="EMBL" id="SLN76955.1"/>
    </source>
</evidence>
<dbReference type="EMBL" id="FWFR01000005">
    <property type="protein sequence ID" value="SLN76955.1"/>
    <property type="molecule type" value="Genomic_DNA"/>
</dbReference>
<feature type="domain" description="SsuA/THI5-like" evidence="1">
    <location>
        <begin position="64"/>
        <end position="275"/>
    </location>
</feature>
<evidence type="ECO:0000259" key="1">
    <source>
        <dbReference type="Pfam" id="PF09084"/>
    </source>
</evidence>